<dbReference type="Gene3D" id="3.30.160.60">
    <property type="entry name" value="Classic Zinc Finger"/>
    <property type="match status" value="5"/>
</dbReference>
<evidence type="ECO:0000313" key="14">
    <source>
        <dbReference type="Proteomes" id="UP000030765"/>
    </source>
</evidence>
<evidence type="ECO:0000259" key="11">
    <source>
        <dbReference type="PROSITE" id="PS50157"/>
    </source>
</evidence>
<organism evidence="12">
    <name type="scientific">Anopheles sinensis</name>
    <name type="common">Mosquito</name>
    <dbReference type="NCBI Taxonomy" id="74873"/>
    <lineage>
        <taxon>Eukaryota</taxon>
        <taxon>Metazoa</taxon>
        <taxon>Ecdysozoa</taxon>
        <taxon>Arthropoda</taxon>
        <taxon>Hexapoda</taxon>
        <taxon>Insecta</taxon>
        <taxon>Pterygota</taxon>
        <taxon>Neoptera</taxon>
        <taxon>Endopterygota</taxon>
        <taxon>Diptera</taxon>
        <taxon>Nematocera</taxon>
        <taxon>Culicoidea</taxon>
        <taxon>Culicidae</taxon>
        <taxon>Anophelinae</taxon>
        <taxon>Anopheles</taxon>
    </lineage>
</organism>
<evidence type="ECO:0000256" key="6">
    <source>
        <dbReference type="ARBA" id="ARBA00022833"/>
    </source>
</evidence>
<evidence type="ECO:0000256" key="10">
    <source>
        <dbReference type="SAM" id="MobiDB-lite"/>
    </source>
</evidence>
<feature type="domain" description="C2H2-type" evidence="11">
    <location>
        <begin position="481"/>
        <end position="510"/>
    </location>
</feature>
<feature type="compositionally biased region" description="Polar residues" evidence="10">
    <location>
        <begin position="528"/>
        <end position="545"/>
    </location>
</feature>
<evidence type="ECO:0000256" key="8">
    <source>
        <dbReference type="ARBA" id="ARBA00023242"/>
    </source>
</evidence>
<keyword evidence="4" id="KW-0677">Repeat</keyword>
<feature type="domain" description="C2H2-type" evidence="11">
    <location>
        <begin position="451"/>
        <end position="480"/>
    </location>
</feature>
<comment type="subcellular location">
    <subcellularLocation>
        <location evidence="1">Nucleus</location>
    </subcellularLocation>
</comment>
<dbReference type="Pfam" id="PF23561">
    <property type="entry name" value="zf-C2H2_15"/>
    <property type="match status" value="1"/>
</dbReference>
<dbReference type="OrthoDB" id="3214149at2759"/>
<feature type="region of interest" description="Disordered" evidence="10">
    <location>
        <begin position="521"/>
        <end position="545"/>
    </location>
</feature>
<keyword evidence="6" id="KW-0862">Zinc</keyword>
<dbReference type="GO" id="GO:0008270">
    <property type="term" value="F:zinc ion binding"/>
    <property type="evidence" value="ECO:0007669"/>
    <property type="project" value="UniProtKB-KW"/>
</dbReference>
<dbReference type="GO" id="GO:0000122">
    <property type="term" value="P:negative regulation of transcription by RNA polymerase II"/>
    <property type="evidence" value="ECO:0007669"/>
    <property type="project" value="UniProtKB-ARBA"/>
</dbReference>
<dbReference type="FunFam" id="3.30.160.60:FF:000048">
    <property type="entry name" value="GLI family zinc finger 3"/>
    <property type="match status" value="1"/>
</dbReference>
<dbReference type="EMBL" id="KE525400">
    <property type="protein sequence ID" value="KFB52617.1"/>
    <property type="molecule type" value="Genomic_DNA"/>
</dbReference>
<keyword evidence="5 9" id="KW-0863">Zinc-finger</keyword>
<dbReference type="GO" id="GO:0000978">
    <property type="term" value="F:RNA polymerase II cis-regulatory region sequence-specific DNA binding"/>
    <property type="evidence" value="ECO:0007669"/>
    <property type="project" value="TreeGrafter"/>
</dbReference>
<dbReference type="SMART" id="SM00355">
    <property type="entry name" value="ZnF_C2H2"/>
    <property type="match status" value="5"/>
</dbReference>
<evidence type="ECO:0000256" key="2">
    <source>
        <dbReference type="ARBA" id="ARBA00010831"/>
    </source>
</evidence>
<dbReference type="GO" id="GO:0000981">
    <property type="term" value="F:DNA-binding transcription factor activity, RNA polymerase II-specific"/>
    <property type="evidence" value="ECO:0007669"/>
    <property type="project" value="TreeGrafter"/>
</dbReference>
<reference evidence="13" key="2">
    <citation type="submission" date="2020-05" db="UniProtKB">
        <authorList>
            <consortium name="EnsemblMetazoa"/>
        </authorList>
    </citation>
    <scope>IDENTIFICATION</scope>
</reference>
<dbReference type="STRING" id="74873.A0A084WQX3"/>
<feature type="region of interest" description="Disordered" evidence="10">
    <location>
        <begin position="649"/>
        <end position="674"/>
    </location>
</feature>
<dbReference type="FunFam" id="3.30.160.60:FF:000019">
    <property type="entry name" value="GLI family zinc finger 3"/>
    <property type="match status" value="1"/>
</dbReference>
<dbReference type="InterPro" id="IPR013087">
    <property type="entry name" value="Znf_C2H2_type"/>
</dbReference>
<gene>
    <name evidence="12" type="ORF">ZHAS_00020867</name>
</gene>
<dbReference type="VEuPathDB" id="VectorBase:ASIS008513"/>
<dbReference type="InterPro" id="IPR056436">
    <property type="entry name" value="Znf-C2H2_ZIC1-5/GLI1-3-like"/>
</dbReference>
<evidence type="ECO:0000313" key="12">
    <source>
        <dbReference type="EMBL" id="KFB52617.1"/>
    </source>
</evidence>
<evidence type="ECO:0000256" key="7">
    <source>
        <dbReference type="ARBA" id="ARBA00023125"/>
    </source>
</evidence>
<keyword evidence="3" id="KW-0479">Metal-binding</keyword>
<evidence type="ECO:0000256" key="4">
    <source>
        <dbReference type="ARBA" id="ARBA00022737"/>
    </source>
</evidence>
<feature type="domain" description="C2H2-type" evidence="11">
    <location>
        <begin position="393"/>
        <end position="420"/>
    </location>
</feature>
<dbReference type="PROSITE" id="PS00028">
    <property type="entry name" value="ZINC_FINGER_C2H2_1"/>
    <property type="match status" value="4"/>
</dbReference>
<keyword evidence="14" id="KW-1185">Reference proteome</keyword>
<reference evidence="12 14" key="1">
    <citation type="journal article" date="2014" name="BMC Genomics">
        <title>Genome sequence of Anopheles sinensis provides insight into genetics basis of mosquito competence for malaria parasites.</title>
        <authorList>
            <person name="Zhou D."/>
            <person name="Zhang D."/>
            <person name="Ding G."/>
            <person name="Shi L."/>
            <person name="Hou Q."/>
            <person name="Ye Y."/>
            <person name="Xu Y."/>
            <person name="Zhou H."/>
            <person name="Xiong C."/>
            <person name="Li S."/>
            <person name="Yu J."/>
            <person name="Hong S."/>
            <person name="Yu X."/>
            <person name="Zou P."/>
            <person name="Chen C."/>
            <person name="Chang X."/>
            <person name="Wang W."/>
            <person name="Lv Y."/>
            <person name="Sun Y."/>
            <person name="Ma L."/>
            <person name="Shen B."/>
            <person name="Zhu C."/>
        </authorList>
    </citation>
    <scope>NUCLEOTIDE SEQUENCE [LARGE SCALE GENOMIC DNA]</scope>
</reference>
<dbReference type="EnsemblMetazoa" id="ASIC020867-RA">
    <property type="protein sequence ID" value="ASIC020867-PA"/>
    <property type="gene ID" value="ASIC020867"/>
</dbReference>
<keyword evidence="7" id="KW-0238">DNA-binding</keyword>
<dbReference type="SUPFAM" id="SSF57667">
    <property type="entry name" value="beta-beta-alpha zinc fingers"/>
    <property type="match status" value="3"/>
</dbReference>
<dbReference type="EMBL" id="ATLV01025796">
    <property type="status" value="NOT_ANNOTATED_CDS"/>
    <property type="molecule type" value="Genomic_DNA"/>
</dbReference>
<protein>
    <submittedName>
        <fullName evidence="12">AGAP003885-PA-like protein</fullName>
    </submittedName>
</protein>
<comment type="similarity">
    <text evidence="2">Belongs to the GLI C2H2-type zinc-finger protein family.</text>
</comment>
<dbReference type="PANTHER" id="PTHR45718">
    <property type="entry name" value="TRANSCRIPTIONAL ACTIVATOR CUBITUS INTERRUPTUS"/>
    <property type="match status" value="1"/>
</dbReference>
<keyword evidence="8" id="KW-0539">Nucleus</keyword>
<dbReference type="GO" id="GO:0140297">
    <property type="term" value="F:DNA-binding transcription factor binding"/>
    <property type="evidence" value="ECO:0007669"/>
    <property type="project" value="UniProtKB-ARBA"/>
</dbReference>
<dbReference type="AlphaFoldDB" id="A0A084WQX3"/>
<dbReference type="VEuPathDB" id="VectorBase:ASIC020867"/>
<feature type="compositionally biased region" description="Low complexity" evidence="10">
    <location>
        <begin position="664"/>
        <end position="674"/>
    </location>
</feature>
<dbReference type="Pfam" id="PF00096">
    <property type="entry name" value="zf-C2H2"/>
    <property type="match status" value="3"/>
</dbReference>
<dbReference type="FunFam" id="3.30.160.60:FF:000031">
    <property type="entry name" value="GLI family zinc finger 3"/>
    <property type="match status" value="1"/>
</dbReference>
<dbReference type="OMA" id="YNYNEAN"/>
<feature type="domain" description="C2H2-type" evidence="11">
    <location>
        <begin position="421"/>
        <end position="450"/>
    </location>
</feature>
<dbReference type="Proteomes" id="UP000030765">
    <property type="component" value="Unassembled WGS sequence"/>
</dbReference>
<name>A0A084WQX3_ANOSI</name>
<dbReference type="PANTHER" id="PTHR45718:SF7">
    <property type="entry name" value="C2H2-TYPE DOMAIN-CONTAINING PROTEIN"/>
    <property type="match status" value="1"/>
</dbReference>
<evidence type="ECO:0000256" key="3">
    <source>
        <dbReference type="ARBA" id="ARBA00022723"/>
    </source>
</evidence>
<dbReference type="InterPro" id="IPR036236">
    <property type="entry name" value="Znf_C2H2_sf"/>
</dbReference>
<sequence length="701" mass="76683">MALLTPTTPSSGMGGTMDPCGAGQKSFDVKQNYPAFGSGDETMDICYASAGYGAGGKIDQTMQVESSAVQQRDSFTPNVYGYGVGGSFGQQTLPDGFKQLAASRGKGEGDLFFKFDPEYIAKLQSTSSFLMSPASTVVTTPHTCNSVLSSASFCTTSTDYYNYNEANCQSKNQSPCSSPFAGDPWIDNTYALNMMNLDGGDCSPKHNNGELESAVCGPSTPLPSIGSAFGAQFENQCPVVVKESIAPEVDASINGMMDYFDSSFLEQYNGGGANNNGPYTVPSHGQDAYSYSAENYNDVNQLSEKPNREFKDIWREESTSMGSEYGPESLLVAKREPRDEAGFDPELEDSNAPLVCLWSDCNLELPDQQQLVKHIEKQHVEPKKGDEFACSWLNCPRQIRPFNARYKLLIHMRVHSGEKPNKCPFPNCQKAFSRLENLKIHQRSHTGERPYNCQYAGCVKAFSNSSDRAKHQRTHYDTKPYGCQLPGCTKRYTDPSSLRKHVKNHSANLTEAPIRRRLHRTAPDAPSTGGNHVNSTARRFSEPTTMKQAYEQQARTVCQDAIKLELDDAFEKPSNLAQQLGRSTVPSGTAYDQYEQRMGAFEEALNEMPNCLMKYLSPGGAIASEAVTSQLNGNRYLMENYGLSFEKESNYGPADSGSGGGRSGNQDGSMTMMMMMGESDGAGGEKYLPTFNDFFDGGAVA</sequence>
<dbReference type="FunFam" id="3.30.160.60:FF:000359">
    <property type="entry name" value="GLIS family zinc finger 2"/>
    <property type="match status" value="1"/>
</dbReference>
<evidence type="ECO:0000256" key="9">
    <source>
        <dbReference type="PROSITE-ProRule" id="PRU00042"/>
    </source>
</evidence>
<evidence type="ECO:0000313" key="13">
    <source>
        <dbReference type="EnsemblMetazoa" id="ASIC020867-PA"/>
    </source>
</evidence>
<evidence type="ECO:0000256" key="5">
    <source>
        <dbReference type="ARBA" id="ARBA00022771"/>
    </source>
</evidence>
<proteinExistence type="inferred from homology"/>
<dbReference type="GO" id="GO:0005634">
    <property type="term" value="C:nucleus"/>
    <property type="evidence" value="ECO:0007669"/>
    <property type="project" value="UniProtKB-SubCell"/>
</dbReference>
<accession>A0A084WQX3</accession>
<dbReference type="PROSITE" id="PS50157">
    <property type="entry name" value="ZINC_FINGER_C2H2_2"/>
    <property type="match status" value="4"/>
</dbReference>
<dbReference type="InterPro" id="IPR043359">
    <property type="entry name" value="GLI-like"/>
</dbReference>
<evidence type="ECO:0000256" key="1">
    <source>
        <dbReference type="ARBA" id="ARBA00004123"/>
    </source>
</evidence>